<evidence type="ECO:0000256" key="2">
    <source>
        <dbReference type="ARBA" id="ARBA00004687"/>
    </source>
</evidence>
<dbReference type="OrthoDB" id="17366at2759"/>
<evidence type="ECO:0000256" key="8">
    <source>
        <dbReference type="SAM" id="Phobius"/>
    </source>
</evidence>
<evidence type="ECO:0000256" key="7">
    <source>
        <dbReference type="ARBA" id="ARBA00023136"/>
    </source>
</evidence>
<keyword evidence="3" id="KW-0337">GPI-anchor biosynthesis</keyword>
<keyword evidence="10" id="KW-1185">Reference proteome</keyword>
<keyword evidence="5" id="KW-0256">Endoplasmic reticulum</keyword>
<keyword evidence="4 8" id="KW-0812">Transmembrane</keyword>
<dbReference type="UniPathway" id="UPA00196"/>
<evidence type="ECO:0000313" key="10">
    <source>
        <dbReference type="Proteomes" id="UP000054007"/>
    </source>
</evidence>
<dbReference type="STRING" id="1314674.A0A0D7BNJ1"/>
<evidence type="ECO:0008006" key="11">
    <source>
        <dbReference type="Google" id="ProtNLM"/>
    </source>
</evidence>
<evidence type="ECO:0000256" key="4">
    <source>
        <dbReference type="ARBA" id="ARBA00022692"/>
    </source>
</evidence>
<dbReference type="InterPro" id="IPR009580">
    <property type="entry name" value="GPI_biosynthesis_protein_Pig-F"/>
</dbReference>
<sequence>MVKSKSKSKKVANNPQDVAPEEEAFFPYARYTSIVGVHTSLLIFVALYFPRMFELADSDQASSLDRPQHPFLRAITGLPAVTVGSICLGACVLQSWWGGWMRDWLIDYSLKGTEESKKLDRKALDDSKTKVRILYLQDAWLATFGASVVFHCVAILFGAPLKHYFARTYVLSLLVSILAVFTPAYAYGIPNPYKSEGVVIRMTWVRLFAEFSIRNPVERAIVYPSVGALLGCWIGVVPIALDWDRPWQAWPLTPAYGAILGFVFASLAALTVNAITSLAMEDILYERQQEKSQ</sequence>
<evidence type="ECO:0000256" key="6">
    <source>
        <dbReference type="ARBA" id="ARBA00022989"/>
    </source>
</evidence>
<protein>
    <recommendedName>
        <fullName evidence="11">PIG-F-domain-containing protein</fullName>
    </recommendedName>
</protein>
<accession>A0A0D7BNJ1</accession>
<name>A0A0D7BNJ1_9AGAR</name>
<feature type="transmembrane region" description="Helical" evidence="8">
    <location>
        <begin position="139"/>
        <end position="157"/>
    </location>
</feature>
<comment type="subcellular location">
    <subcellularLocation>
        <location evidence="1">Endoplasmic reticulum membrane</location>
        <topology evidence="1">Multi-pass membrane protein</topology>
    </subcellularLocation>
</comment>
<dbReference type="GO" id="GO:0006506">
    <property type="term" value="P:GPI anchor biosynthetic process"/>
    <property type="evidence" value="ECO:0007669"/>
    <property type="project" value="UniProtKB-UniPathway"/>
</dbReference>
<dbReference type="Proteomes" id="UP000054007">
    <property type="component" value="Unassembled WGS sequence"/>
</dbReference>
<feature type="transmembrane region" description="Helical" evidence="8">
    <location>
        <begin position="221"/>
        <end position="241"/>
    </location>
</feature>
<evidence type="ECO:0000313" key="9">
    <source>
        <dbReference type="EMBL" id="KIY72042.1"/>
    </source>
</evidence>
<keyword evidence="7 8" id="KW-0472">Membrane</keyword>
<dbReference type="Pfam" id="PF06699">
    <property type="entry name" value="PIG-F"/>
    <property type="match status" value="1"/>
</dbReference>
<feature type="transmembrane region" description="Helical" evidence="8">
    <location>
        <begin position="28"/>
        <end position="50"/>
    </location>
</feature>
<proteinExistence type="predicted"/>
<organism evidence="9 10">
    <name type="scientific">Cylindrobasidium torrendii FP15055 ss-10</name>
    <dbReference type="NCBI Taxonomy" id="1314674"/>
    <lineage>
        <taxon>Eukaryota</taxon>
        <taxon>Fungi</taxon>
        <taxon>Dikarya</taxon>
        <taxon>Basidiomycota</taxon>
        <taxon>Agaricomycotina</taxon>
        <taxon>Agaricomycetes</taxon>
        <taxon>Agaricomycetidae</taxon>
        <taxon>Agaricales</taxon>
        <taxon>Marasmiineae</taxon>
        <taxon>Physalacriaceae</taxon>
        <taxon>Cylindrobasidium</taxon>
    </lineage>
</organism>
<feature type="transmembrane region" description="Helical" evidence="8">
    <location>
        <begin position="253"/>
        <end position="279"/>
    </location>
</feature>
<feature type="transmembrane region" description="Helical" evidence="8">
    <location>
        <begin position="169"/>
        <end position="187"/>
    </location>
</feature>
<feature type="transmembrane region" description="Helical" evidence="8">
    <location>
        <begin position="71"/>
        <end position="97"/>
    </location>
</feature>
<dbReference type="GO" id="GO:0005789">
    <property type="term" value="C:endoplasmic reticulum membrane"/>
    <property type="evidence" value="ECO:0007669"/>
    <property type="project" value="UniProtKB-SubCell"/>
</dbReference>
<dbReference type="AlphaFoldDB" id="A0A0D7BNJ1"/>
<gene>
    <name evidence="9" type="ORF">CYLTODRAFT_389216</name>
</gene>
<keyword evidence="6 8" id="KW-1133">Transmembrane helix</keyword>
<dbReference type="EMBL" id="KN880447">
    <property type="protein sequence ID" value="KIY72042.1"/>
    <property type="molecule type" value="Genomic_DNA"/>
</dbReference>
<comment type="pathway">
    <text evidence="2">Glycolipid biosynthesis; glycosylphosphatidylinositol-anchor biosynthesis.</text>
</comment>
<evidence type="ECO:0000256" key="1">
    <source>
        <dbReference type="ARBA" id="ARBA00004477"/>
    </source>
</evidence>
<evidence type="ECO:0000256" key="5">
    <source>
        <dbReference type="ARBA" id="ARBA00022824"/>
    </source>
</evidence>
<evidence type="ECO:0000256" key="3">
    <source>
        <dbReference type="ARBA" id="ARBA00022502"/>
    </source>
</evidence>
<reference evidence="9 10" key="1">
    <citation type="journal article" date="2015" name="Fungal Genet. Biol.">
        <title>Evolution of novel wood decay mechanisms in Agaricales revealed by the genome sequences of Fistulina hepatica and Cylindrobasidium torrendii.</title>
        <authorList>
            <person name="Floudas D."/>
            <person name="Held B.W."/>
            <person name="Riley R."/>
            <person name="Nagy L.G."/>
            <person name="Koehler G."/>
            <person name="Ransdell A.S."/>
            <person name="Younus H."/>
            <person name="Chow J."/>
            <person name="Chiniquy J."/>
            <person name="Lipzen A."/>
            <person name="Tritt A."/>
            <person name="Sun H."/>
            <person name="Haridas S."/>
            <person name="LaButti K."/>
            <person name="Ohm R.A."/>
            <person name="Kues U."/>
            <person name="Blanchette R.A."/>
            <person name="Grigoriev I.V."/>
            <person name="Minto R.E."/>
            <person name="Hibbett D.S."/>
        </authorList>
    </citation>
    <scope>NUCLEOTIDE SEQUENCE [LARGE SCALE GENOMIC DNA]</scope>
    <source>
        <strain evidence="9 10">FP15055 ss-10</strain>
    </source>
</reference>